<dbReference type="AlphaFoldDB" id="A0AA38FEJ4"/>
<protein>
    <submittedName>
        <fullName evidence="2">Uncharacterized protein</fullName>
    </submittedName>
</protein>
<feature type="non-terminal residue" evidence="2">
    <location>
        <position position="1"/>
    </location>
</feature>
<evidence type="ECO:0000313" key="3">
    <source>
        <dbReference type="Proteomes" id="UP000824469"/>
    </source>
</evidence>
<keyword evidence="3" id="KW-1185">Reference proteome</keyword>
<organism evidence="2 3">
    <name type="scientific">Taxus chinensis</name>
    <name type="common">Chinese yew</name>
    <name type="synonym">Taxus wallichiana var. chinensis</name>
    <dbReference type="NCBI Taxonomy" id="29808"/>
    <lineage>
        <taxon>Eukaryota</taxon>
        <taxon>Viridiplantae</taxon>
        <taxon>Streptophyta</taxon>
        <taxon>Embryophyta</taxon>
        <taxon>Tracheophyta</taxon>
        <taxon>Spermatophyta</taxon>
        <taxon>Pinopsida</taxon>
        <taxon>Pinidae</taxon>
        <taxon>Conifers II</taxon>
        <taxon>Cupressales</taxon>
        <taxon>Taxaceae</taxon>
        <taxon>Taxus</taxon>
    </lineage>
</organism>
<evidence type="ECO:0000313" key="2">
    <source>
        <dbReference type="EMBL" id="KAH9299125.1"/>
    </source>
</evidence>
<feature type="non-terminal residue" evidence="2">
    <location>
        <position position="114"/>
    </location>
</feature>
<accession>A0AA38FEJ4</accession>
<name>A0AA38FEJ4_TAXCH</name>
<reference evidence="2 3" key="1">
    <citation type="journal article" date="2021" name="Nat. Plants">
        <title>The Taxus genome provides insights into paclitaxel biosynthesis.</title>
        <authorList>
            <person name="Xiong X."/>
            <person name="Gou J."/>
            <person name="Liao Q."/>
            <person name="Li Y."/>
            <person name="Zhou Q."/>
            <person name="Bi G."/>
            <person name="Li C."/>
            <person name="Du R."/>
            <person name="Wang X."/>
            <person name="Sun T."/>
            <person name="Guo L."/>
            <person name="Liang H."/>
            <person name="Lu P."/>
            <person name="Wu Y."/>
            <person name="Zhang Z."/>
            <person name="Ro D.K."/>
            <person name="Shang Y."/>
            <person name="Huang S."/>
            <person name="Yan J."/>
        </authorList>
    </citation>
    <scope>NUCLEOTIDE SEQUENCE [LARGE SCALE GENOMIC DNA]</scope>
    <source>
        <strain evidence="2">Ta-2019</strain>
    </source>
</reference>
<dbReference type="Proteomes" id="UP000824469">
    <property type="component" value="Unassembled WGS sequence"/>
</dbReference>
<sequence>SERGIKRGFPSREPHTRSVRARGLLPRPEGSELRLSQDPPPIDDNSPGLIGELDFPQGVCVSGFFQLLTSDISISPDFSSQLQMTVERVPDVENCMEYKRQLAKTTFDQRFINK</sequence>
<dbReference type="EMBL" id="JAHRHJ020000010">
    <property type="protein sequence ID" value="KAH9299125.1"/>
    <property type="molecule type" value="Genomic_DNA"/>
</dbReference>
<evidence type="ECO:0000256" key="1">
    <source>
        <dbReference type="SAM" id="MobiDB-lite"/>
    </source>
</evidence>
<gene>
    <name evidence="2" type="ORF">KI387_030807</name>
</gene>
<feature type="region of interest" description="Disordered" evidence="1">
    <location>
        <begin position="1"/>
        <end position="49"/>
    </location>
</feature>
<feature type="compositionally biased region" description="Basic and acidic residues" evidence="1">
    <location>
        <begin position="1"/>
        <end position="16"/>
    </location>
</feature>
<proteinExistence type="predicted"/>
<comment type="caution">
    <text evidence="2">The sequence shown here is derived from an EMBL/GenBank/DDBJ whole genome shotgun (WGS) entry which is preliminary data.</text>
</comment>